<evidence type="ECO:0000313" key="2">
    <source>
        <dbReference type="Proteomes" id="UP001516662"/>
    </source>
</evidence>
<dbReference type="EMBL" id="JADCLJ010000006">
    <property type="protein sequence ID" value="MBE4906702.1"/>
    <property type="molecule type" value="Genomic_DNA"/>
</dbReference>
<dbReference type="PIRSF" id="PIRSF011560">
    <property type="entry name" value="ComK"/>
    <property type="match status" value="1"/>
</dbReference>
<evidence type="ECO:0000313" key="1">
    <source>
        <dbReference type="EMBL" id="MBE4906702.1"/>
    </source>
</evidence>
<gene>
    <name evidence="1" type="ORF">IMZ08_01360</name>
</gene>
<dbReference type="Pfam" id="PF06338">
    <property type="entry name" value="ComK"/>
    <property type="match status" value="1"/>
</dbReference>
<accession>A0ABR9QDY3</accession>
<dbReference type="Proteomes" id="UP001516662">
    <property type="component" value="Unassembled WGS sequence"/>
</dbReference>
<reference evidence="1 2" key="1">
    <citation type="submission" date="2020-10" db="EMBL/GenBank/DDBJ databases">
        <title>Bacillus sp. HD4P25, an endophyte from a halophyte.</title>
        <authorList>
            <person name="Sun J.-Q."/>
        </authorList>
    </citation>
    <scope>NUCLEOTIDE SEQUENCE [LARGE SCALE GENOMIC DNA]</scope>
    <source>
        <strain evidence="1 2">YIM 93174</strain>
    </source>
</reference>
<sequence length="184" mass="21164">MEVNSFTYLKDYEVNRKTMSILPVTIKNRKFSKVMETDGEYLVAMKPTDIVERSCRYFGSSLKGRQEGTRELMGVTHKAPIIVEATSMIYLFPTASPTKSDCAWISHTYVVKHSSDGSEKTMVTFSNDKSILLPISEGSFENQLYRTSHLRTIMSTRIDQREYRKQFVLSPPNYSQHKPIVNDM</sequence>
<organism evidence="1 2">
    <name type="scientific">Litchfieldia luteola</name>
    <dbReference type="NCBI Taxonomy" id="682179"/>
    <lineage>
        <taxon>Bacteria</taxon>
        <taxon>Bacillati</taxon>
        <taxon>Bacillota</taxon>
        <taxon>Bacilli</taxon>
        <taxon>Bacillales</taxon>
        <taxon>Bacillaceae</taxon>
        <taxon>Litchfieldia</taxon>
    </lineage>
</organism>
<dbReference type="InterPro" id="IPR010461">
    <property type="entry name" value="ComK"/>
</dbReference>
<name>A0ABR9QDY3_9BACI</name>
<protein>
    <submittedName>
        <fullName evidence="1">Competence protein ComK</fullName>
    </submittedName>
</protein>
<proteinExistence type="predicted"/>
<comment type="caution">
    <text evidence="1">The sequence shown here is derived from an EMBL/GenBank/DDBJ whole genome shotgun (WGS) entry which is preliminary data.</text>
</comment>
<dbReference type="RefSeq" id="WP_193534199.1">
    <property type="nucleotide sequence ID" value="NZ_JADCLJ010000006.1"/>
</dbReference>
<keyword evidence="2" id="KW-1185">Reference proteome</keyword>